<dbReference type="InterPro" id="IPR014752">
    <property type="entry name" value="Arrestin-like_C"/>
</dbReference>
<keyword evidence="2" id="KW-1185">Reference proteome</keyword>
<dbReference type="VEuPathDB" id="FungiDB:ASPBRDRAFT_666697"/>
<dbReference type="GeneID" id="93581254"/>
<organism evidence="1 2">
    <name type="scientific">Aspergillus brasiliensis (strain CBS 101740 / IMI 381727 / IBT 21946)</name>
    <dbReference type="NCBI Taxonomy" id="767769"/>
    <lineage>
        <taxon>Eukaryota</taxon>
        <taxon>Fungi</taxon>
        <taxon>Dikarya</taxon>
        <taxon>Ascomycota</taxon>
        <taxon>Pezizomycotina</taxon>
        <taxon>Eurotiomycetes</taxon>
        <taxon>Eurotiomycetidae</taxon>
        <taxon>Eurotiales</taxon>
        <taxon>Aspergillaceae</taxon>
        <taxon>Aspergillus</taxon>
        <taxon>Aspergillus subgen. Circumdati</taxon>
    </lineage>
</organism>
<dbReference type="Proteomes" id="UP000184499">
    <property type="component" value="Unassembled WGS sequence"/>
</dbReference>
<dbReference type="STRING" id="767769.A0A1L9U318"/>
<dbReference type="AlphaFoldDB" id="A0A1L9U318"/>
<reference evidence="2" key="1">
    <citation type="journal article" date="2017" name="Genome Biol.">
        <title>Comparative genomics reveals high biological diversity and specific adaptations in the industrially and medically important fungal genus Aspergillus.</title>
        <authorList>
            <person name="de Vries R.P."/>
            <person name="Riley R."/>
            <person name="Wiebenga A."/>
            <person name="Aguilar-Osorio G."/>
            <person name="Amillis S."/>
            <person name="Uchima C.A."/>
            <person name="Anderluh G."/>
            <person name="Asadollahi M."/>
            <person name="Askin M."/>
            <person name="Barry K."/>
            <person name="Battaglia E."/>
            <person name="Bayram O."/>
            <person name="Benocci T."/>
            <person name="Braus-Stromeyer S.A."/>
            <person name="Caldana C."/>
            <person name="Canovas D."/>
            <person name="Cerqueira G.C."/>
            <person name="Chen F."/>
            <person name="Chen W."/>
            <person name="Choi C."/>
            <person name="Clum A."/>
            <person name="Dos Santos R.A."/>
            <person name="Damasio A.R."/>
            <person name="Diallinas G."/>
            <person name="Emri T."/>
            <person name="Fekete E."/>
            <person name="Flipphi M."/>
            <person name="Freyberg S."/>
            <person name="Gallo A."/>
            <person name="Gournas C."/>
            <person name="Habgood R."/>
            <person name="Hainaut M."/>
            <person name="Harispe M.L."/>
            <person name="Henrissat B."/>
            <person name="Hilden K.S."/>
            <person name="Hope R."/>
            <person name="Hossain A."/>
            <person name="Karabika E."/>
            <person name="Karaffa L."/>
            <person name="Karanyi Z."/>
            <person name="Krasevec N."/>
            <person name="Kuo A."/>
            <person name="Kusch H."/>
            <person name="LaButti K."/>
            <person name="Lagendijk E.L."/>
            <person name="Lapidus A."/>
            <person name="Levasseur A."/>
            <person name="Lindquist E."/>
            <person name="Lipzen A."/>
            <person name="Logrieco A.F."/>
            <person name="MacCabe A."/>
            <person name="Maekelae M.R."/>
            <person name="Malavazi I."/>
            <person name="Melin P."/>
            <person name="Meyer V."/>
            <person name="Mielnichuk N."/>
            <person name="Miskei M."/>
            <person name="Molnar A.P."/>
            <person name="Mule G."/>
            <person name="Ngan C.Y."/>
            <person name="Orejas M."/>
            <person name="Orosz E."/>
            <person name="Ouedraogo J.P."/>
            <person name="Overkamp K.M."/>
            <person name="Park H.-S."/>
            <person name="Perrone G."/>
            <person name="Piumi F."/>
            <person name="Punt P.J."/>
            <person name="Ram A.F."/>
            <person name="Ramon A."/>
            <person name="Rauscher S."/>
            <person name="Record E."/>
            <person name="Riano-Pachon D.M."/>
            <person name="Robert V."/>
            <person name="Roehrig J."/>
            <person name="Ruller R."/>
            <person name="Salamov A."/>
            <person name="Salih N.S."/>
            <person name="Samson R.A."/>
            <person name="Sandor E."/>
            <person name="Sanguinetti M."/>
            <person name="Schuetze T."/>
            <person name="Sepcic K."/>
            <person name="Shelest E."/>
            <person name="Sherlock G."/>
            <person name="Sophianopoulou V."/>
            <person name="Squina F.M."/>
            <person name="Sun H."/>
            <person name="Susca A."/>
            <person name="Todd R.B."/>
            <person name="Tsang A."/>
            <person name="Unkles S.E."/>
            <person name="van de Wiele N."/>
            <person name="van Rossen-Uffink D."/>
            <person name="Oliveira J.V."/>
            <person name="Vesth T.C."/>
            <person name="Visser J."/>
            <person name="Yu J.-H."/>
            <person name="Zhou M."/>
            <person name="Andersen M.R."/>
            <person name="Archer D.B."/>
            <person name="Baker S.E."/>
            <person name="Benoit I."/>
            <person name="Brakhage A.A."/>
            <person name="Braus G.H."/>
            <person name="Fischer R."/>
            <person name="Frisvad J.C."/>
            <person name="Goldman G.H."/>
            <person name="Houbraken J."/>
            <person name="Oakley B."/>
            <person name="Pocsi I."/>
            <person name="Scazzocchio C."/>
            <person name="Seiboth B."/>
            <person name="vanKuyk P.A."/>
            <person name="Wortman J."/>
            <person name="Dyer P.S."/>
            <person name="Grigoriev I.V."/>
        </authorList>
    </citation>
    <scope>NUCLEOTIDE SEQUENCE [LARGE SCALE GENOMIC DNA]</scope>
    <source>
        <strain evidence="2">CBS 101740 / IMI 381727 / IBT 21946</strain>
    </source>
</reference>
<evidence type="ECO:0000313" key="1">
    <source>
        <dbReference type="EMBL" id="OJJ66055.1"/>
    </source>
</evidence>
<sequence length="449" mass="50684">MASQILTFSSRGALQTLPHPIFVPVDAYIHQFSCDLLKMNDPHLHLDSPRSHTIFIRPGIEPYTLPLSGSLRVSRDAFMDVTYCGPNITIKLSRTVNFNHRGPPCPNVKGRRRYGPTFRRSARKLSILPNYEETVLDCALWSASDILVPRENEVMAHSLVYYFDLPVPNCLPPTMNTDVGTVGYALQATIHLPSGRTLSTSKPLTISYRLISPEIALTYHRRFTGYPLTVETTITQQRPNDDTSKAMFSVDLVTRNLLTPGVRDGEMRHIVITAIKWRVDEVVVRINTACSEMQAFTSTNNPSTRTLIGGMLNFKPPKATIRTNQGLYRDDRFQVRFDIRIPESTNAADDVCQNYCTGDDRHGNCPLASSPGISVNHELKVEIMTEEDIFNKKTNKLLARKGIGRLYGSTYPLRIHKLADDVDDIYKHYLDEPLAFDTVRELLPPSYES</sequence>
<evidence type="ECO:0008006" key="3">
    <source>
        <dbReference type="Google" id="ProtNLM"/>
    </source>
</evidence>
<dbReference type="OMA" id="NEICTES"/>
<dbReference type="Gene3D" id="2.60.40.640">
    <property type="match status" value="1"/>
</dbReference>
<dbReference type="RefSeq" id="XP_067473305.1">
    <property type="nucleotide sequence ID" value="XM_067628766.1"/>
</dbReference>
<evidence type="ECO:0000313" key="2">
    <source>
        <dbReference type="Proteomes" id="UP000184499"/>
    </source>
</evidence>
<dbReference type="OrthoDB" id="3922101at2759"/>
<dbReference type="EMBL" id="KV878702">
    <property type="protein sequence ID" value="OJJ66055.1"/>
    <property type="molecule type" value="Genomic_DNA"/>
</dbReference>
<protein>
    <recommendedName>
        <fullName evidence="3">Arrestin-like N-terminal domain-containing protein</fullName>
    </recommendedName>
</protein>
<accession>A0A1L9U318</accession>
<gene>
    <name evidence="1" type="ORF">ASPBRDRAFT_666697</name>
</gene>
<proteinExistence type="predicted"/>
<name>A0A1L9U318_ASPBC</name>